<evidence type="ECO:0008006" key="5">
    <source>
        <dbReference type="Google" id="ProtNLM"/>
    </source>
</evidence>
<dbReference type="Pfam" id="PF03401">
    <property type="entry name" value="TctC"/>
    <property type="match status" value="1"/>
</dbReference>
<dbReference type="AlphaFoldDB" id="A0A016XL52"/>
<keyword evidence="2" id="KW-0732">Signal</keyword>
<dbReference type="Gene3D" id="3.40.190.150">
    <property type="entry name" value="Bordetella uptake gene, domain 1"/>
    <property type="match status" value="1"/>
</dbReference>
<name>A0A016XL52_9BURK</name>
<dbReference type="SUPFAM" id="SSF53850">
    <property type="entry name" value="Periplasmic binding protein-like II"/>
    <property type="match status" value="1"/>
</dbReference>
<dbReference type="EMBL" id="JEMG01000001">
    <property type="protein sequence ID" value="EYC52615.1"/>
    <property type="molecule type" value="Genomic_DNA"/>
</dbReference>
<dbReference type="RefSeq" id="WP_035610218.1">
    <property type="nucleotide sequence ID" value="NZ_JEMG01000001.1"/>
</dbReference>
<accession>A0A016XL52</accession>
<proteinExistence type="inferred from homology"/>
<evidence type="ECO:0000256" key="1">
    <source>
        <dbReference type="ARBA" id="ARBA00006987"/>
    </source>
</evidence>
<dbReference type="PANTHER" id="PTHR42928:SF5">
    <property type="entry name" value="BLR1237 PROTEIN"/>
    <property type="match status" value="1"/>
</dbReference>
<dbReference type="InterPro" id="IPR042100">
    <property type="entry name" value="Bug_dom1"/>
</dbReference>
<evidence type="ECO:0000256" key="2">
    <source>
        <dbReference type="SAM" id="SignalP"/>
    </source>
</evidence>
<reference evidence="3 4" key="1">
    <citation type="submission" date="2014-02" db="EMBL/GenBank/DDBJ databases">
        <title>Draft Genome of Hylemonella gracilis isolated from the Niagara River.</title>
        <authorList>
            <person name="Pawlowski D.R."/>
            <person name="Koudelka G.B."/>
        </authorList>
    </citation>
    <scope>NUCLEOTIDE SEQUENCE [LARGE SCALE GENOMIC DNA]</scope>
    <source>
        <strain evidence="3 4">Niagara R</strain>
    </source>
</reference>
<feature type="chain" id="PRO_5001492612" description="Tripartite tricarboxylate transporter substrate binding protein BugD" evidence="2">
    <location>
        <begin position="26"/>
        <end position="331"/>
    </location>
</feature>
<dbReference type="Gene3D" id="3.40.190.10">
    <property type="entry name" value="Periplasmic binding protein-like II"/>
    <property type="match status" value="1"/>
</dbReference>
<dbReference type="STRING" id="1458275.AZ34_17115"/>
<organism evidence="3 4">
    <name type="scientific">Hylemonella gracilis str. Niagara R</name>
    <dbReference type="NCBI Taxonomy" id="1458275"/>
    <lineage>
        <taxon>Bacteria</taxon>
        <taxon>Pseudomonadati</taxon>
        <taxon>Pseudomonadota</taxon>
        <taxon>Betaproteobacteria</taxon>
        <taxon>Burkholderiales</taxon>
        <taxon>Comamonadaceae</taxon>
        <taxon>Hylemonella</taxon>
    </lineage>
</organism>
<dbReference type="eggNOG" id="COG3181">
    <property type="taxonomic scope" value="Bacteria"/>
</dbReference>
<gene>
    <name evidence="3" type="ORF">AZ34_17115</name>
</gene>
<dbReference type="Proteomes" id="UP000023268">
    <property type="component" value="Unassembled WGS sequence"/>
</dbReference>
<dbReference type="InterPro" id="IPR005064">
    <property type="entry name" value="BUG"/>
</dbReference>
<evidence type="ECO:0000313" key="3">
    <source>
        <dbReference type="EMBL" id="EYC52615.1"/>
    </source>
</evidence>
<feature type="signal peptide" evidence="2">
    <location>
        <begin position="1"/>
        <end position="25"/>
    </location>
</feature>
<dbReference type="OrthoDB" id="8678477at2"/>
<dbReference type="PANTHER" id="PTHR42928">
    <property type="entry name" value="TRICARBOXYLATE-BINDING PROTEIN"/>
    <property type="match status" value="1"/>
</dbReference>
<dbReference type="PIRSF" id="PIRSF017082">
    <property type="entry name" value="YflP"/>
    <property type="match status" value="1"/>
</dbReference>
<comment type="caution">
    <text evidence="3">The sequence shown here is derived from an EMBL/GenBank/DDBJ whole genome shotgun (WGS) entry which is preliminary data.</text>
</comment>
<sequence>MKRLFAHVLGAASAVALLAPLAASAQSFPGDKPITIVVPFAAGGPTDRVARDLAEALRKPLGNATVVIDNAAGAGSSIGTAKVANAKPDGYTLLLNHIGMSTMPALYRKLSFNVENDFTYLGMINDVPMTLIARPSMEAKNFKELQTWIKANAGKINLGNAGLGAASHLCGLMLQDAFKVQMTTVPYKGTAPAITDLIGGQIDLLCDQTTNTTPQIEGGKVKAYAVTTTKRLTTPALKDLPTLQESGFNGFQVTIWHGLYAPKGTPDAVVQRINTALKAALKDPEFIAKQAGLGAVVVTDKRMEPAEHKKFVAAEIAKWGAVIKAAGEYAD</sequence>
<protein>
    <recommendedName>
        <fullName evidence="5">Tripartite tricarboxylate transporter substrate binding protein BugD</fullName>
    </recommendedName>
</protein>
<comment type="similarity">
    <text evidence="1">Belongs to the UPF0065 (bug) family.</text>
</comment>
<evidence type="ECO:0000313" key="4">
    <source>
        <dbReference type="Proteomes" id="UP000023268"/>
    </source>
</evidence>